<sequence>NEVIAALINATRDADSYVRGKACEALGNLGGKAATNEVITALTDATRDANSYVLSEACEALGKLGEKAATSEVIAGLVNELSGRIDYGHDMSLGECLVRAMCSFDGMKQLNSGIVKELCRYIRKSTKIDLTAIPSEHMIKVFFDSGNASWLGLIVYVALSQGIAVTVKGSCIWIYDGRGPFECNGDRPELLASLIEAFRNQKSEIESG</sequence>
<dbReference type="Gene3D" id="1.25.10.10">
    <property type="entry name" value="Leucine-rich Repeat Variant"/>
    <property type="match status" value="1"/>
</dbReference>
<comment type="caution">
    <text evidence="1">The sequence shown here is derived from an EMBL/GenBank/DDBJ whole genome shotgun (WGS) entry which is preliminary data.</text>
</comment>
<accession>A0A816TZ33</accession>
<gene>
    <name evidence="1" type="ORF">MBJ925_LOCUS23512</name>
    <name evidence="2" type="ORF">SMN809_LOCUS11879</name>
</gene>
<dbReference type="AlphaFoldDB" id="A0A816TZ33"/>
<dbReference type="SMART" id="SM00567">
    <property type="entry name" value="EZ_HEAT"/>
    <property type="match status" value="2"/>
</dbReference>
<dbReference type="InterPro" id="IPR011989">
    <property type="entry name" value="ARM-like"/>
</dbReference>
<dbReference type="InterPro" id="IPR004155">
    <property type="entry name" value="PBS_lyase_HEAT"/>
</dbReference>
<dbReference type="EMBL" id="CAJNRE010012093">
    <property type="protein sequence ID" value="CAF2107275.1"/>
    <property type="molecule type" value="Genomic_DNA"/>
</dbReference>
<dbReference type="PANTHER" id="PTHR12697:SF5">
    <property type="entry name" value="DEOXYHYPUSINE HYDROXYLASE"/>
    <property type="match status" value="1"/>
</dbReference>
<dbReference type="Proteomes" id="UP000676336">
    <property type="component" value="Unassembled WGS sequence"/>
</dbReference>
<dbReference type="InterPro" id="IPR016024">
    <property type="entry name" value="ARM-type_fold"/>
</dbReference>
<evidence type="ECO:0000313" key="1">
    <source>
        <dbReference type="EMBL" id="CAF2107275.1"/>
    </source>
</evidence>
<dbReference type="PANTHER" id="PTHR12697">
    <property type="entry name" value="PBS LYASE HEAT-LIKE PROTEIN"/>
    <property type="match status" value="1"/>
</dbReference>
<evidence type="ECO:0000313" key="3">
    <source>
        <dbReference type="Proteomes" id="UP000663824"/>
    </source>
</evidence>
<dbReference type="SUPFAM" id="SSF48371">
    <property type="entry name" value="ARM repeat"/>
    <property type="match status" value="1"/>
</dbReference>
<protein>
    <recommendedName>
        <fullName evidence="4">HEAT repeat domain-containing protein</fullName>
    </recommendedName>
</protein>
<feature type="non-terminal residue" evidence="1">
    <location>
        <position position="1"/>
    </location>
</feature>
<organism evidence="1 3">
    <name type="scientific">Rotaria magnacalcarata</name>
    <dbReference type="NCBI Taxonomy" id="392030"/>
    <lineage>
        <taxon>Eukaryota</taxon>
        <taxon>Metazoa</taxon>
        <taxon>Spiralia</taxon>
        <taxon>Gnathifera</taxon>
        <taxon>Rotifera</taxon>
        <taxon>Eurotatoria</taxon>
        <taxon>Bdelloidea</taxon>
        <taxon>Philodinida</taxon>
        <taxon>Philodinidae</taxon>
        <taxon>Rotaria</taxon>
    </lineage>
</organism>
<evidence type="ECO:0008006" key="4">
    <source>
        <dbReference type="Google" id="ProtNLM"/>
    </source>
</evidence>
<reference evidence="1" key="1">
    <citation type="submission" date="2021-02" db="EMBL/GenBank/DDBJ databases">
        <authorList>
            <person name="Nowell W R."/>
        </authorList>
    </citation>
    <scope>NUCLEOTIDE SEQUENCE</scope>
</reference>
<name>A0A816TZ33_9BILA</name>
<dbReference type="EMBL" id="CAJOBI010004382">
    <property type="protein sequence ID" value="CAF3999987.1"/>
    <property type="molecule type" value="Genomic_DNA"/>
</dbReference>
<dbReference type="GO" id="GO:0016491">
    <property type="term" value="F:oxidoreductase activity"/>
    <property type="evidence" value="ECO:0007669"/>
    <property type="project" value="TreeGrafter"/>
</dbReference>
<evidence type="ECO:0000313" key="2">
    <source>
        <dbReference type="EMBL" id="CAF3999987.1"/>
    </source>
</evidence>
<proteinExistence type="predicted"/>
<dbReference type="Proteomes" id="UP000663824">
    <property type="component" value="Unassembled WGS sequence"/>
</dbReference>
<dbReference type="Pfam" id="PF13646">
    <property type="entry name" value="HEAT_2"/>
    <property type="match status" value="1"/>
</dbReference>